<organism evidence="9 10">
    <name type="scientific">Polytolypa hystricis (strain UAMH7299)</name>
    <dbReference type="NCBI Taxonomy" id="1447883"/>
    <lineage>
        <taxon>Eukaryota</taxon>
        <taxon>Fungi</taxon>
        <taxon>Dikarya</taxon>
        <taxon>Ascomycota</taxon>
        <taxon>Pezizomycotina</taxon>
        <taxon>Eurotiomycetes</taxon>
        <taxon>Eurotiomycetidae</taxon>
        <taxon>Onygenales</taxon>
        <taxon>Onygenales incertae sedis</taxon>
        <taxon>Polytolypa</taxon>
    </lineage>
</organism>
<comment type="caution">
    <text evidence="9">The sequence shown here is derived from an EMBL/GenBank/DDBJ whole genome shotgun (WGS) entry which is preliminary data.</text>
</comment>
<keyword evidence="5" id="KW-0687">Ribonucleoprotein</keyword>
<protein>
    <recommendedName>
        <fullName evidence="6">Small ribosomal subunit protein bS6m</fullName>
    </recommendedName>
</protein>
<dbReference type="STRING" id="1447883.A0A2B7XQ19"/>
<name>A0A2B7XQ19_POLH7</name>
<dbReference type="GO" id="GO:0070181">
    <property type="term" value="F:small ribosomal subunit rRNA binding"/>
    <property type="evidence" value="ECO:0007669"/>
    <property type="project" value="TreeGrafter"/>
</dbReference>
<dbReference type="NCBIfam" id="TIGR00166">
    <property type="entry name" value="S6"/>
    <property type="match status" value="1"/>
</dbReference>
<evidence type="ECO:0000256" key="2">
    <source>
        <dbReference type="ARBA" id="ARBA00009512"/>
    </source>
</evidence>
<dbReference type="GO" id="GO:0005763">
    <property type="term" value="C:mitochondrial small ribosomal subunit"/>
    <property type="evidence" value="ECO:0007669"/>
    <property type="project" value="TreeGrafter"/>
</dbReference>
<dbReference type="Pfam" id="PF01250">
    <property type="entry name" value="Ribosomal_S6"/>
    <property type="match status" value="1"/>
</dbReference>
<evidence type="ECO:0000256" key="5">
    <source>
        <dbReference type="ARBA" id="ARBA00023274"/>
    </source>
</evidence>
<dbReference type="FunFam" id="3.30.70.60:FF:000007">
    <property type="entry name" value="37S ribosomal protein Mrp17"/>
    <property type="match status" value="1"/>
</dbReference>
<evidence type="ECO:0000256" key="6">
    <source>
        <dbReference type="ARBA" id="ARBA00035170"/>
    </source>
</evidence>
<comment type="similarity">
    <text evidence="2">Belongs to the bacterial ribosomal protein bS6 family.</text>
</comment>
<dbReference type="OrthoDB" id="10259681at2759"/>
<keyword evidence="10" id="KW-1185">Reference proteome</keyword>
<dbReference type="InterPro" id="IPR035980">
    <property type="entry name" value="Ribosomal_bS6_sf"/>
</dbReference>
<dbReference type="PANTHER" id="PTHR21011">
    <property type="entry name" value="MITOCHONDRIAL 28S RIBOSOMAL PROTEIN S6"/>
    <property type="match status" value="1"/>
</dbReference>
<comment type="subcellular location">
    <subcellularLocation>
        <location evidence="1">Mitochondrion</location>
    </subcellularLocation>
</comment>
<proteinExistence type="inferred from homology"/>
<evidence type="ECO:0000313" key="10">
    <source>
        <dbReference type="Proteomes" id="UP000224634"/>
    </source>
</evidence>
<dbReference type="Proteomes" id="UP000224634">
    <property type="component" value="Unassembled WGS sequence"/>
</dbReference>
<evidence type="ECO:0000313" key="9">
    <source>
        <dbReference type="EMBL" id="PGH11276.1"/>
    </source>
</evidence>
<dbReference type="GO" id="GO:0003735">
    <property type="term" value="F:structural constituent of ribosome"/>
    <property type="evidence" value="ECO:0007669"/>
    <property type="project" value="InterPro"/>
</dbReference>
<dbReference type="PANTHER" id="PTHR21011:SF1">
    <property type="entry name" value="SMALL RIBOSOMAL SUBUNIT PROTEIN BS6M"/>
    <property type="match status" value="1"/>
</dbReference>
<evidence type="ECO:0000256" key="1">
    <source>
        <dbReference type="ARBA" id="ARBA00004173"/>
    </source>
</evidence>
<evidence type="ECO:0000256" key="8">
    <source>
        <dbReference type="SAM" id="MobiDB-lite"/>
    </source>
</evidence>
<dbReference type="AlphaFoldDB" id="A0A2B7XQ19"/>
<dbReference type="InterPro" id="IPR000529">
    <property type="entry name" value="Ribosomal_bS6"/>
</dbReference>
<dbReference type="CDD" id="cd15465">
    <property type="entry name" value="bS6_mito"/>
    <property type="match status" value="1"/>
</dbReference>
<evidence type="ECO:0000256" key="7">
    <source>
        <dbReference type="ARBA" id="ARBA00037226"/>
    </source>
</evidence>
<evidence type="ECO:0000256" key="4">
    <source>
        <dbReference type="ARBA" id="ARBA00023128"/>
    </source>
</evidence>
<dbReference type="Gene3D" id="3.30.70.60">
    <property type="match status" value="1"/>
</dbReference>
<dbReference type="SUPFAM" id="SSF54995">
    <property type="entry name" value="Ribosomal protein S6"/>
    <property type="match status" value="1"/>
</dbReference>
<gene>
    <name evidence="9" type="ORF">AJ80_07175</name>
</gene>
<accession>A0A2B7XQ19</accession>
<sequence length="141" mass="15301">MLYELIAIVRPGSLSEVRDIARTAGTQILRSGGVVRGMTNWGPFRLPKPTTKHQSRYTVGHHFIMRFDSSSAAQASVKRTLGLDPRMIRFGIVKLGNTLDDIKEVPGSVEWNDTKSREVQVGGGSGNNSGRTGMASFAGLI</sequence>
<feature type="region of interest" description="Disordered" evidence="8">
    <location>
        <begin position="119"/>
        <end position="141"/>
    </location>
</feature>
<comment type="function">
    <text evidence="7">Component of the mitochondrial ribosome (mitoribosome), a dedicated translation machinery responsible for the synthesis of mitochondrial genome-encoded proteins, including at least some of the essential transmembrane subunits of the mitochondrial respiratory chain. The mitoribosomes are attached to the mitochondrial inner membrane and translation products are cotranslationally integrated into the membrane.</text>
</comment>
<reference evidence="9 10" key="1">
    <citation type="submission" date="2017-10" db="EMBL/GenBank/DDBJ databases">
        <title>Comparative genomics in systemic dimorphic fungi from Ajellomycetaceae.</title>
        <authorList>
            <person name="Munoz J.F."/>
            <person name="Mcewen J.G."/>
            <person name="Clay O.K."/>
            <person name="Cuomo C.A."/>
        </authorList>
    </citation>
    <scope>NUCLEOTIDE SEQUENCE [LARGE SCALE GENOMIC DNA]</scope>
    <source>
        <strain evidence="9 10">UAMH7299</strain>
    </source>
</reference>
<keyword evidence="4" id="KW-0496">Mitochondrion</keyword>
<dbReference type="EMBL" id="PDNA01000134">
    <property type="protein sequence ID" value="PGH11276.1"/>
    <property type="molecule type" value="Genomic_DNA"/>
</dbReference>
<dbReference type="InterPro" id="IPR014717">
    <property type="entry name" value="Transl_elong_EF1B/ribsomal_bS6"/>
</dbReference>
<keyword evidence="3 9" id="KW-0689">Ribosomal protein</keyword>
<dbReference type="GO" id="GO:0006412">
    <property type="term" value="P:translation"/>
    <property type="evidence" value="ECO:0007669"/>
    <property type="project" value="InterPro"/>
</dbReference>
<evidence type="ECO:0000256" key="3">
    <source>
        <dbReference type="ARBA" id="ARBA00022980"/>
    </source>
</evidence>